<gene>
    <name evidence="1" type="ORF">MNB_SV-9-1040</name>
</gene>
<evidence type="ECO:0000313" key="1">
    <source>
        <dbReference type="EMBL" id="SFV52351.1"/>
    </source>
</evidence>
<protein>
    <recommendedName>
        <fullName evidence="2">CopG family transcriptional regulator</fullName>
    </recommendedName>
</protein>
<dbReference type="AlphaFoldDB" id="A0A1W1BFQ9"/>
<evidence type="ECO:0008006" key="2">
    <source>
        <dbReference type="Google" id="ProtNLM"/>
    </source>
</evidence>
<proteinExistence type="predicted"/>
<sequence>MKIELTYKTIENLEIYSKILNKDINLMINEALSQYFENEEKRMLEKSIENDNIMTNLDYDEFWDGVDI</sequence>
<name>A0A1W1BFQ9_9ZZZZ</name>
<organism evidence="1">
    <name type="scientific">hydrothermal vent metagenome</name>
    <dbReference type="NCBI Taxonomy" id="652676"/>
    <lineage>
        <taxon>unclassified sequences</taxon>
        <taxon>metagenomes</taxon>
        <taxon>ecological metagenomes</taxon>
    </lineage>
</organism>
<reference evidence="1" key="1">
    <citation type="submission" date="2016-10" db="EMBL/GenBank/DDBJ databases">
        <authorList>
            <person name="de Groot N.N."/>
        </authorList>
    </citation>
    <scope>NUCLEOTIDE SEQUENCE</scope>
</reference>
<dbReference type="EMBL" id="FPHG01000016">
    <property type="protein sequence ID" value="SFV52351.1"/>
    <property type="molecule type" value="Genomic_DNA"/>
</dbReference>
<accession>A0A1W1BFQ9</accession>